<dbReference type="EMBL" id="FMYH01000010">
    <property type="protein sequence ID" value="SDD72911.1"/>
    <property type="molecule type" value="Genomic_DNA"/>
</dbReference>
<gene>
    <name evidence="1" type="ORF">SAMN05216410_0080</name>
</gene>
<dbReference type="AlphaFoldDB" id="A0A1G6X487"/>
<organism evidence="1 2">
    <name type="scientific">Sanguibacter gelidistatuariae</name>
    <dbReference type="NCBI Taxonomy" id="1814289"/>
    <lineage>
        <taxon>Bacteria</taxon>
        <taxon>Bacillati</taxon>
        <taxon>Actinomycetota</taxon>
        <taxon>Actinomycetes</taxon>
        <taxon>Micrococcales</taxon>
        <taxon>Sanguibacteraceae</taxon>
        <taxon>Sanguibacter</taxon>
    </lineage>
</organism>
<dbReference type="Gene3D" id="3.40.30.10">
    <property type="entry name" value="Glutaredoxin"/>
    <property type="match status" value="1"/>
</dbReference>
<dbReference type="OrthoDB" id="8779161at2"/>
<dbReference type="Pfam" id="PF05768">
    <property type="entry name" value="Glrx-like"/>
    <property type="match status" value="1"/>
</dbReference>
<dbReference type="SUPFAM" id="SSF52833">
    <property type="entry name" value="Thioredoxin-like"/>
    <property type="match status" value="1"/>
</dbReference>
<dbReference type="InterPro" id="IPR036249">
    <property type="entry name" value="Thioredoxin-like_sf"/>
</dbReference>
<accession>A0A1G6X487</accession>
<dbReference type="InterPro" id="IPR008554">
    <property type="entry name" value="Glutaredoxin-like"/>
</dbReference>
<evidence type="ECO:0000313" key="2">
    <source>
        <dbReference type="Proteomes" id="UP000199039"/>
    </source>
</evidence>
<sequence>MNDELQAGERVVVYTRAGCHLCAEAEEVVARVCAATGSGWMTIDVDTSPELAGRYGEYVPVVMVDGVQQGFWRIDEARLTRLLTP</sequence>
<keyword evidence="2" id="KW-1185">Reference proteome</keyword>
<name>A0A1G6X487_9MICO</name>
<dbReference type="STRING" id="1814289.SAMN05216410_0080"/>
<evidence type="ECO:0000313" key="1">
    <source>
        <dbReference type="EMBL" id="SDD72911.1"/>
    </source>
</evidence>
<reference evidence="1 2" key="1">
    <citation type="submission" date="2016-09" db="EMBL/GenBank/DDBJ databases">
        <authorList>
            <person name="Capua I."/>
            <person name="De Benedictis P."/>
            <person name="Joannis T."/>
            <person name="Lombin L.H."/>
            <person name="Cattoli G."/>
        </authorList>
    </citation>
    <scope>NUCLEOTIDE SEQUENCE [LARGE SCALE GENOMIC DNA]</scope>
    <source>
        <strain evidence="1 2">ISLP-3</strain>
    </source>
</reference>
<dbReference type="RefSeq" id="WP_093186417.1">
    <property type="nucleotide sequence ID" value="NZ_FMYH01000010.1"/>
</dbReference>
<protein>
    <submittedName>
        <fullName evidence="1">Glutaredoxin-like domain</fullName>
    </submittedName>
</protein>
<dbReference type="Proteomes" id="UP000199039">
    <property type="component" value="Unassembled WGS sequence"/>
</dbReference>
<proteinExistence type="predicted"/>